<keyword evidence="2" id="KW-1185">Reference proteome</keyword>
<accession>A0A195FGV7</accession>
<dbReference type="STRING" id="34720.A0A195FGV7"/>
<evidence type="ECO:0000313" key="1">
    <source>
        <dbReference type="EMBL" id="KYN39472.1"/>
    </source>
</evidence>
<dbReference type="AlphaFoldDB" id="A0A195FGV7"/>
<name>A0A195FGV7_9HYME</name>
<evidence type="ECO:0000313" key="2">
    <source>
        <dbReference type="Proteomes" id="UP000078541"/>
    </source>
</evidence>
<gene>
    <name evidence="1" type="ORF">ALC56_05965</name>
</gene>
<organism evidence="1 2">
    <name type="scientific">Trachymyrmex septentrionalis</name>
    <dbReference type="NCBI Taxonomy" id="34720"/>
    <lineage>
        <taxon>Eukaryota</taxon>
        <taxon>Metazoa</taxon>
        <taxon>Ecdysozoa</taxon>
        <taxon>Arthropoda</taxon>
        <taxon>Hexapoda</taxon>
        <taxon>Insecta</taxon>
        <taxon>Pterygota</taxon>
        <taxon>Neoptera</taxon>
        <taxon>Endopterygota</taxon>
        <taxon>Hymenoptera</taxon>
        <taxon>Apocrita</taxon>
        <taxon>Aculeata</taxon>
        <taxon>Formicoidea</taxon>
        <taxon>Formicidae</taxon>
        <taxon>Myrmicinae</taxon>
        <taxon>Trachymyrmex</taxon>
    </lineage>
</organism>
<dbReference type="Proteomes" id="UP000078541">
    <property type="component" value="Unassembled WGS sequence"/>
</dbReference>
<proteinExistence type="predicted"/>
<sequence>MAHLPKRAFSSAHSDDVLLTPTVIDFPACHRSYCTAVFTERYPFVLSNVISPRPSVRVREYIFAQIYHRAFLTTRRRTRKSETGRCLRGPLIVTQRKLLFRNFGHSGPTKCYDTEQIVNTVRRLGRGALPMADLLTPIIRDVHIEPAHEVKKRSISQPVRILLSYDESVFSRASTIAIRLNKYGFYRRRLVVMLTMGASNPLRILYNAHRDLYQS</sequence>
<reference evidence="1 2" key="1">
    <citation type="submission" date="2016-03" db="EMBL/GenBank/DDBJ databases">
        <title>Trachymyrmex septentrionalis WGS genome.</title>
        <authorList>
            <person name="Nygaard S."/>
            <person name="Hu H."/>
            <person name="Boomsma J."/>
            <person name="Zhang G."/>
        </authorList>
    </citation>
    <scope>NUCLEOTIDE SEQUENCE [LARGE SCALE GENOMIC DNA]</scope>
    <source>
        <strain evidence="1">Tsep2-gDNA-1</strain>
        <tissue evidence="1">Whole body</tissue>
    </source>
</reference>
<dbReference type="EMBL" id="KQ981606">
    <property type="protein sequence ID" value="KYN39472.1"/>
    <property type="molecule type" value="Genomic_DNA"/>
</dbReference>
<protein>
    <submittedName>
        <fullName evidence="1">Uncharacterized protein</fullName>
    </submittedName>
</protein>